<reference evidence="1 2" key="1">
    <citation type="submission" date="2024-04" db="EMBL/GenBank/DDBJ databases">
        <authorList>
            <person name="Abashina T."/>
            <person name="Shaikin A."/>
        </authorList>
    </citation>
    <scope>NUCLEOTIDE SEQUENCE [LARGE SCALE GENOMIC DNA]</scope>
    <source>
        <strain evidence="1 2">AAFK</strain>
    </source>
</reference>
<organism evidence="1 2">
    <name type="scientific">Thermithiobacillus plumbiphilus</name>
    <dbReference type="NCBI Taxonomy" id="1729899"/>
    <lineage>
        <taxon>Bacteria</taxon>
        <taxon>Pseudomonadati</taxon>
        <taxon>Pseudomonadota</taxon>
        <taxon>Acidithiobacillia</taxon>
        <taxon>Acidithiobacillales</taxon>
        <taxon>Thermithiobacillaceae</taxon>
        <taxon>Thermithiobacillus</taxon>
    </lineage>
</organism>
<name>A0ABU9D5F4_9PROT</name>
<comment type="caution">
    <text evidence="1">The sequence shown here is derived from an EMBL/GenBank/DDBJ whole genome shotgun (WGS) entry which is preliminary data.</text>
</comment>
<protein>
    <submittedName>
        <fullName evidence="1">Uncharacterized protein</fullName>
    </submittedName>
</protein>
<gene>
    <name evidence="1" type="ORF">WOB96_02615</name>
</gene>
<accession>A0ABU9D5F4</accession>
<keyword evidence="2" id="KW-1185">Reference proteome</keyword>
<sequence length="53" mass="5868">MMPSVALRPRLQESAFPVFDTNSVHARKAVEWALSITTPNPALHTDVPLAARR</sequence>
<evidence type="ECO:0000313" key="1">
    <source>
        <dbReference type="EMBL" id="MEK8088649.1"/>
    </source>
</evidence>
<dbReference type="RefSeq" id="WP_341369715.1">
    <property type="nucleotide sequence ID" value="NZ_JBBPCO010000002.1"/>
</dbReference>
<dbReference type="Proteomes" id="UP001446205">
    <property type="component" value="Unassembled WGS sequence"/>
</dbReference>
<dbReference type="EMBL" id="JBBPCO010000002">
    <property type="protein sequence ID" value="MEK8088649.1"/>
    <property type="molecule type" value="Genomic_DNA"/>
</dbReference>
<evidence type="ECO:0000313" key="2">
    <source>
        <dbReference type="Proteomes" id="UP001446205"/>
    </source>
</evidence>
<proteinExistence type="predicted"/>